<name>A0A7X0VUD8_9BACL</name>
<protein>
    <submittedName>
        <fullName evidence="3">Gfo/Idh/MocA family oxidoreductase</fullName>
    </submittedName>
</protein>
<evidence type="ECO:0000313" key="4">
    <source>
        <dbReference type="Proteomes" id="UP000564644"/>
    </source>
</evidence>
<reference evidence="3 4" key="1">
    <citation type="submission" date="2020-08" db="EMBL/GenBank/DDBJ databases">
        <title>Cohnella phylogeny.</title>
        <authorList>
            <person name="Dunlap C."/>
        </authorList>
    </citation>
    <scope>NUCLEOTIDE SEQUENCE [LARGE SCALE GENOMIC DNA]</scope>
    <source>
        <strain evidence="3 4">CBP 2801</strain>
    </source>
</reference>
<sequence>MKKLKVGLISFAHGHANSYFASLAGMPEVEIVGIADESQSRVASIVERSGVPYYADYRELLASDADAVVICSENVHHAKQAVAAAEAKKHVLCEKPLGISVGEMERMIAAARENGVQLMTAFPCRYLPAVTGAKAAIERGEIGDIVAVKGTNHGTNPGGWFTDKSLSGGGALLDHTVHVMDLLNWMVGSEAKEVYGYAASRFGETKIDDAGLVHVKFAGGAFAVIDTSWSRPRSFPTWGDVTMEIVGTKGIISVDGFAQKNEVYSDLAGKGSWSYWGDDMDRLMIESFVRSLLEGRPVPITGEDGLRSAAVALAAYESAKLGQPVAL</sequence>
<dbReference type="SUPFAM" id="SSF55347">
    <property type="entry name" value="Glyceraldehyde-3-phosphate dehydrogenase-like, C-terminal domain"/>
    <property type="match status" value="1"/>
</dbReference>
<accession>A0A7X0VUD8</accession>
<dbReference type="InterPro" id="IPR051450">
    <property type="entry name" value="Gfo/Idh/MocA_Oxidoreductases"/>
</dbReference>
<dbReference type="InterPro" id="IPR055170">
    <property type="entry name" value="GFO_IDH_MocA-like_dom"/>
</dbReference>
<evidence type="ECO:0000259" key="2">
    <source>
        <dbReference type="Pfam" id="PF22725"/>
    </source>
</evidence>
<dbReference type="EMBL" id="JACJVO010000009">
    <property type="protein sequence ID" value="MBB6730851.1"/>
    <property type="molecule type" value="Genomic_DNA"/>
</dbReference>
<dbReference type="GO" id="GO:0000166">
    <property type="term" value="F:nucleotide binding"/>
    <property type="evidence" value="ECO:0007669"/>
    <property type="project" value="InterPro"/>
</dbReference>
<dbReference type="Proteomes" id="UP000564644">
    <property type="component" value="Unassembled WGS sequence"/>
</dbReference>
<dbReference type="Gene3D" id="3.30.360.10">
    <property type="entry name" value="Dihydrodipicolinate Reductase, domain 2"/>
    <property type="match status" value="1"/>
</dbReference>
<evidence type="ECO:0000313" key="3">
    <source>
        <dbReference type="EMBL" id="MBB6730851.1"/>
    </source>
</evidence>
<dbReference type="SUPFAM" id="SSF51735">
    <property type="entry name" value="NAD(P)-binding Rossmann-fold domains"/>
    <property type="match status" value="1"/>
</dbReference>
<dbReference type="Pfam" id="PF01408">
    <property type="entry name" value="GFO_IDH_MocA"/>
    <property type="match status" value="1"/>
</dbReference>
<dbReference type="Gene3D" id="3.40.50.720">
    <property type="entry name" value="NAD(P)-binding Rossmann-like Domain"/>
    <property type="match status" value="1"/>
</dbReference>
<dbReference type="InterPro" id="IPR000683">
    <property type="entry name" value="Gfo/Idh/MocA-like_OxRdtase_N"/>
</dbReference>
<dbReference type="Pfam" id="PF22725">
    <property type="entry name" value="GFO_IDH_MocA_C3"/>
    <property type="match status" value="1"/>
</dbReference>
<comment type="caution">
    <text evidence="3">The sequence shown here is derived from an EMBL/GenBank/DDBJ whole genome shotgun (WGS) entry which is preliminary data.</text>
</comment>
<dbReference type="PANTHER" id="PTHR43377">
    <property type="entry name" value="BILIVERDIN REDUCTASE A"/>
    <property type="match status" value="1"/>
</dbReference>
<evidence type="ECO:0000259" key="1">
    <source>
        <dbReference type="Pfam" id="PF01408"/>
    </source>
</evidence>
<feature type="domain" description="Gfo/Idh/MocA-like oxidoreductase N-terminal" evidence="1">
    <location>
        <begin position="12"/>
        <end position="121"/>
    </location>
</feature>
<keyword evidence="4" id="KW-1185">Reference proteome</keyword>
<organism evidence="3 4">
    <name type="scientific">Cohnella zeiphila</name>
    <dbReference type="NCBI Taxonomy" id="2761120"/>
    <lineage>
        <taxon>Bacteria</taxon>
        <taxon>Bacillati</taxon>
        <taxon>Bacillota</taxon>
        <taxon>Bacilli</taxon>
        <taxon>Bacillales</taxon>
        <taxon>Paenibacillaceae</taxon>
        <taxon>Cohnella</taxon>
    </lineage>
</organism>
<dbReference type="InterPro" id="IPR036291">
    <property type="entry name" value="NAD(P)-bd_dom_sf"/>
</dbReference>
<dbReference type="RefSeq" id="WP_185128507.1">
    <property type="nucleotide sequence ID" value="NZ_JACJVO010000009.1"/>
</dbReference>
<proteinExistence type="predicted"/>
<dbReference type="PANTHER" id="PTHR43377:SF1">
    <property type="entry name" value="BILIVERDIN REDUCTASE A"/>
    <property type="match status" value="1"/>
</dbReference>
<gene>
    <name evidence="3" type="ORF">H7C18_08045</name>
</gene>
<dbReference type="AlphaFoldDB" id="A0A7X0VUD8"/>
<feature type="domain" description="GFO/IDH/MocA-like oxidoreductase" evidence="2">
    <location>
        <begin position="133"/>
        <end position="252"/>
    </location>
</feature>